<name>A0A3B0XX68_9ZZZZ</name>
<dbReference type="InterPro" id="IPR055214">
    <property type="entry name" value="PTP-NADK"/>
</dbReference>
<dbReference type="InterPro" id="IPR029021">
    <property type="entry name" value="Prot-tyrosine_phosphatase-like"/>
</dbReference>
<reference evidence="2" key="1">
    <citation type="submission" date="2018-06" db="EMBL/GenBank/DDBJ databases">
        <authorList>
            <person name="Zhirakovskaya E."/>
        </authorList>
    </citation>
    <scope>NUCLEOTIDE SEQUENCE</scope>
</reference>
<dbReference type="Pfam" id="PF22741">
    <property type="entry name" value="PTP-NADK"/>
    <property type="match status" value="1"/>
</dbReference>
<evidence type="ECO:0000313" key="2">
    <source>
        <dbReference type="EMBL" id="VAW72968.1"/>
    </source>
</evidence>
<organism evidence="2">
    <name type="scientific">hydrothermal vent metagenome</name>
    <dbReference type="NCBI Taxonomy" id="652676"/>
    <lineage>
        <taxon>unclassified sequences</taxon>
        <taxon>metagenomes</taxon>
        <taxon>ecological metagenomes</taxon>
    </lineage>
</organism>
<dbReference type="AlphaFoldDB" id="A0A3B0XX68"/>
<evidence type="ECO:0000259" key="1">
    <source>
        <dbReference type="Pfam" id="PF22741"/>
    </source>
</evidence>
<dbReference type="SUPFAM" id="SSF52799">
    <property type="entry name" value="(Phosphotyrosine protein) phosphatases II"/>
    <property type="match status" value="1"/>
</dbReference>
<feature type="domain" description="DSP-PTPase phosphatase fused to NAD+ Kinase" evidence="1">
    <location>
        <begin position="39"/>
        <end position="135"/>
    </location>
</feature>
<accession>A0A3B0XX68</accession>
<dbReference type="CDD" id="cd14503">
    <property type="entry name" value="PTP-bact"/>
    <property type="match status" value="1"/>
</dbReference>
<proteinExistence type="predicted"/>
<dbReference type="Gene3D" id="3.90.190.10">
    <property type="entry name" value="Protein tyrosine phosphatase superfamily"/>
    <property type="match status" value="1"/>
</dbReference>
<sequence length="187" mass="21515">MSKMIKRVLMAVFLILTSHQLMADKLHKINNYLQYSATYSSSGQPSAEQLKMLADAGFKRVIYLAFSNSKTAIKVEDHVVKSLGMDYVHIPVDLESPTQKNFEDFAAVMKKNADVRTLLHCQINKRASAFSFLYRVIYADVPIAEAKRDMNKIWLPNDIWYTLIVNVLRQHGHSHKCDDCDWAENEF</sequence>
<gene>
    <name evidence="2" type="ORF">MNBD_GAMMA10-935</name>
</gene>
<protein>
    <recommendedName>
        <fullName evidence="1">DSP-PTPase phosphatase fused to NAD+ Kinase domain-containing protein</fullName>
    </recommendedName>
</protein>
<dbReference type="EMBL" id="UOFJ01000692">
    <property type="protein sequence ID" value="VAW72968.1"/>
    <property type="molecule type" value="Genomic_DNA"/>
</dbReference>